<dbReference type="GO" id="GO:0070692">
    <property type="term" value="C:CTDK-1 complex"/>
    <property type="evidence" value="ECO:0007669"/>
    <property type="project" value="InterPro"/>
</dbReference>
<dbReference type="PROSITE" id="PS51391">
    <property type="entry name" value="CID"/>
    <property type="match status" value="1"/>
</dbReference>
<gene>
    <name evidence="2" type="ORF">PGUG_01402</name>
</gene>
<reference evidence="2 3" key="1">
    <citation type="journal article" date="2009" name="Nature">
        <title>Evolution of pathogenicity and sexual reproduction in eight Candida genomes.</title>
        <authorList>
            <person name="Butler G."/>
            <person name="Rasmussen M.D."/>
            <person name="Lin M.F."/>
            <person name="Santos M.A."/>
            <person name="Sakthikumar S."/>
            <person name="Munro C.A."/>
            <person name="Rheinbay E."/>
            <person name="Grabherr M."/>
            <person name="Forche A."/>
            <person name="Reedy J.L."/>
            <person name="Agrafioti I."/>
            <person name="Arnaud M.B."/>
            <person name="Bates S."/>
            <person name="Brown A.J."/>
            <person name="Brunke S."/>
            <person name="Costanzo M.C."/>
            <person name="Fitzpatrick D.A."/>
            <person name="de Groot P.W."/>
            <person name="Harris D."/>
            <person name="Hoyer L.L."/>
            <person name="Hube B."/>
            <person name="Klis F.M."/>
            <person name="Kodira C."/>
            <person name="Lennard N."/>
            <person name="Logue M.E."/>
            <person name="Martin R."/>
            <person name="Neiman A.M."/>
            <person name="Nikolaou E."/>
            <person name="Quail M.A."/>
            <person name="Quinn J."/>
            <person name="Santos M.C."/>
            <person name="Schmitzberger F.F."/>
            <person name="Sherlock G."/>
            <person name="Shah P."/>
            <person name="Silverstein K.A."/>
            <person name="Skrzypek M.S."/>
            <person name="Soll D."/>
            <person name="Staggs R."/>
            <person name="Stansfield I."/>
            <person name="Stumpf M.P."/>
            <person name="Sudbery P.E."/>
            <person name="Srikantha T."/>
            <person name="Zeng Q."/>
            <person name="Berman J."/>
            <person name="Berriman M."/>
            <person name="Heitman J."/>
            <person name="Gow N.A."/>
            <person name="Lorenz M.C."/>
            <person name="Birren B.W."/>
            <person name="Kellis M."/>
            <person name="Cuomo C.A."/>
        </authorList>
    </citation>
    <scope>NUCLEOTIDE SEQUENCE [LARGE SCALE GENOMIC DNA]</scope>
    <source>
        <strain evidence="3">ATCC 6260 / CBS 566 / DSM 6381 / JCM 1539 / NBRC 10279 / NRRL Y-324</strain>
    </source>
</reference>
<dbReference type="Pfam" id="PF12243">
    <property type="entry name" value="CTK3"/>
    <property type="match status" value="1"/>
</dbReference>
<dbReference type="PANTHER" id="PTHR28291">
    <property type="entry name" value="CTD KINASE SUBUNIT GAMMA"/>
    <property type="match status" value="1"/>
</dbReference>
<name>A5DDQ1_PICGU</name>
<sequence length="303" mass="35316">MDSFEATSQFSQVLRTLTSSVQSLTRAAHFALKNSDSEDYLFRAILDVIDSPDVDLNCKCSVFQLVDVLLHESYFYSQSPKSSYNYPYVHSLKNAVPSLILKVLPGSNNQNLYNVFTSLKNISKTLKLVYEDYEKQYMSGKDLLTEEDMQNIEQDVPFNEDNFVVDESAVDPIIKAWTLLVMKKKQGHYERLRLLKHKLHSNDNENDEVMFGVRGPQNDDKQLLTKKQILMRMEDDRESHKRSKESLWLVNRPRDTNVITEDEFFTQYWTKIKPFDDGEKASFLQNLDDLNKMVAASYKDKQF</sequence>
<dbReference type="EMBL" id="CH408156">
    <property type="protein sequence ID" value="EDK37304.2"/>
    <property type="molecule type" value="Genomic_DNA"/>
</dbReference>
<dbReference type="InterPro" id="IPR024637">
    <property type="entry name" value="Ctk3_C"/>
</dbReference>
<dbReference type="RefSeq" id="XP_001485731.2">
    <property type="nucleotide sequence ID" value="XM_001485681.1"/>
</dbReference>
<dbReference type="GO" id="GO:0045943">
    <property type="term" value="P:positive regulation of transcription by RNA polymerase I"/>
    <property type="evidence" value="ECO:0007669"/>
    <property type="project" value="TreeGrafter"/>
</dbReference>
<evidence type="ECO:0000313" key="3">
    <source>
        <dbReference type="Proteomes" id="UP000001997"/>
    </source>
</evidence>
<proteinExistence type="predicted"/>
<dbReference type="Gene3D" id="1.25.40.90">
    <property type="match status" value="1"/>
</dbReference>
<dbReference type="InParanoid" id="A5DDQ1"/>
<dbReference type="OrthoDB" id="21266at2759"/>
<evidence type="ECO:0000313" key="2">
    <source>
        <dbReference type="EMBL" id="EDK37304.2"/>
    </source>
</evidence>
<feature type="domain" description="CID" evidence="1">
    <location>
        <begin position="2"/>
        <end position="160"/>
    </location>
</feature>
<dbReference type="OMA" id="YNYPYVH"/>
<dbReference type="VEuPathDB" id="FungiDB:PGUG_01402"/>
<dbReference type="InterPro" id="IPR042326">
    <property type="entry name" value="Ctk3"/>
</dbReference>
<dbReference type="STRING" id="294746.A5DDQ1"/>
<dbReference type="eggNOG" id="ENOG502S1MK">
    <property type="taxonomic scope" value="Eukaryota"/>
</dbReference>
<dbReference type="HOGENOM" id="CLU_897154_0_0_1"/>
<protein>
    <recommendedName>
        <fullName evidence="1">CID domain-containing protein</fullName>
    </recommendedName>
</protein>
<dbReference type="Pfam" id="PF12350">
    <property type="entry name" value="CTK3_C"/>
    <property type="match status" value="1"/>
</dbReference>
<dbReference type="GeneID" id="5128316"/>
<dbReference type="KEGG" id="pgu:PGUG_01402"/>
<keyword evidence="3" id="KW-1185">Reference proteome</keyword>
<accession>A5DDQ1</accession>
<dbReference type="PANTHER" id="PTHR28291:SF1">
    <property type="entry name" value="CTD KINASE SUBUNIT GAMMA"/>
    <property type="match status" value="1"/>
</dbReference>
<dbReference type="InterPro" id="IPR006569">
    <property type="entry name" value="CID_dom"/>
</dbReference>
<dbReference type="AlphaFoldDB" id="A5DDQ1"/>
<dbReference type="Proteomes" id="UP000001997">
    <property type="component" value="Unassembled WGS sequence"/>
</dbReference>
<dbReference type="GO" id="GO:0032786">
    <property type="term" value="P:positive regulation of DNA-templated transcription, elongation"/>
    <property type="evidence" value="ECO:0007669"/>
    <property type="project" value="InterPro"/>
</dbReference>
<dbReference type="InterPro" id="IPR008942">
    <property type="entry name" value="ENTH_VHS"/>
</dbReference>
<organism evidence="2 3">
    <name type="scientific">Meyerozyma guilliermondii (strain ATCC 6260 / CBS 566 / DSM 6381 / JCM 1539 / NBRC 10279 / NRRL Y-324)</name>
    <name type="common">Yeast</name>
    <name type="synonym">Candida guilliermondii</name>
    <dbReference type="NCBI Taxonomy" id="294746"/>
    <lineage>
        <taxon>Eukaryota</taxon>
        <taxon>Fungi</taxon>
        <taxon>Dikarya</taxon>
        <taxon>Ascomycota</taxon>
        <taxon>Saccharomycotina</taxon>
        <taxon>Pichiomycetes</taxon>
        <taxon>Debaryomycetaceae</taxon>
        <taxon>Meyerozyma</taxon>
    </lineage>
</organism>
<dbReference type="InterPro" id="IPR024638">
    <property type="entry name" value="Ctk3_N"/>
</dbReference>
<evidence type="ECO:0000259" key="1">
    <source>
        <dbReference type="PROSITE" id="PS51391"/>
    </source>
</evidence>